<evidence type="ECO:0000259" key="7">
    <source>
        <dbReference type="PROSITE" id="PS51900"/>
    </source>
</evidence>
<keyword evidence="3 5" id="KW-0238">DNA-binding</keyword>
<dbReference type="GO" id="GO:0003677">
    <property type="term" value="F:DNA binding"/>
    <property type="evidence" value="ECO:0007669"/>
    <property type="project" value="UniProtKB-UniRule"/>
</dbReference>
<dbReference type="InterPro" id="IPR050090">
    <property type="entry name" value="Tyrosine_recombinase_XerCD"/>
</dbReference>
<dbReference type="PROSITE" id="PS51898">
    <property type="entry name" value="TYR_RECOMBINASE"/>
    <property type="match status" value="1"/>
</dbReference>
<dbReference type="AlphaFoldDB" id="A0A6C2UCX0"/>
<evidence type="ECO:0000313" key="8">
    <source>
        <dbReference type="EMBL" id="VGO17749.1"/>
    </source>
</evidence>
<evidence type="ECO:0008006" key="10">
    <source>
        <dbReference type="Google" id="ProtNLM"/>
    </source>
</evidence>
<feature type="domain" description="Tyr recombinase" evidence="6">
    <location>
        <begin position="219"/>
        <end position="413"/>
    </location>
</feature>
<dbReference type="GO" id="GO:0006310">
    <property type="term" value="P:DNA recombination"/>
    <property type="evidence" value="ECO:0007669"/>
    <property type="project" value="UniProtKB-KW"/>
</dbReference>
<name>A0A6C2UCX0_PONDE</name>
<organism evidence="8 9">
    <name type="scientific">Pontiella desulfatans</name>
    <dbReference type="NCBI Taxonomy" id="2750659"/>
    <lineage>
        <taxon>Bacteria</taxon>
        <taxon>Pseudomonadati</taxon>
        <taxon>Kiritimatiellota</taxon>
        <taxon>Kiritimatiellia</taxon>
        <taxon>Kiritimatiellales</taxon>
        <taxon>Pontiellaceae</taxon>
        <taxon>Pontiella</taxon>
    </lineage>
</organism>
<evidence type="ECO:0000256" key="5">
    <source>
        <dbReference type="PROSITE-ProRule" id="PRU01248"/>
    </source>
</evidence>
<evidence type="ECO:0000256" key="3">
    <source>
        <dbReference type="ARBA" id="ARBA00023125"/>
    </source>
</evidence>
<dbReference type="RefSeq" id="WP_136083228.1">
    <property type="nucleotide sequence ID" value="NZ_CAAHFG010000005.1"/>
</dbReference>
<dbReference type="InterPro" id="IPR002104">
    <property type="entry name" value="Integrase_catalytic"/>
</dbReference>
<dbReference type="Pfam" id="PF00589">
    <property type="entry name" value="Phage_integrase"/>
    <property type="match status" value="1"/>
</dbReference>
<feature type="domain" description="Core-binding (CB)" evidence="7">
    <location>
        <begin position="115"/>
        <end position="198"/>
    </location>
</feature>
<dbReference type="Proteomes" id="UP000366872">
    <property type="component" value="Unassembled WGS sequence"/>
</dbReference>
<dbReference type="PANTHER" id="PTHR30349">
    <property type="entry name" value="PHAGE INTEGRASE-RELATED"/>
    <property type="match status" value="1"/>
</dbReference>
<dbReference type="SUPFAM" id="SSF56349">
    <property type="entry name" value="DNA breaking-rejoining enzymes"/>
    <property type="match status" value="1"/>
</dbReference>
<proteinExistence type="inferred from homology"/>
<dbReference type="Gene3D" id="1.10.150.130">
    <property type="match status" value="1"/>
</dbReference>
<dbReference type="PROSITE" id="PS51900">
    <property type="entry name" value="CB"/>
    <property type="match status" value="1"/>
</dbReference>
<dbReference type="InterPro" id="IPR013762">
    <property type="entry name" value="Integrase-like_cat_sf"/>
</dbReference>
<keyword evidence="4" id="KW-0233">DNA recombination</keyword>
<evidence type="ECO:0000313" key="9">
    <source>
        <dbReference type="Proteomes" id="UP000366872"/>
    </source>
</evidence>
<evidence type="ECO:0000256" key="4">
    <source>
        <dbReference type="ARBA" id="ARBA00023172"/>
    </source>
</evidence>
<dbReference type="InterPro" id="IPR011010">
    <property type="entry name" value="DNA_brk_join_enz"/>
</dbReference>
<dbReference type="EMBL" id="CAAHFG010000005">
    <property type="protein sequence ID" value="VGO17749.1"/>
    <property type="molecule type" value="Genomic_DNA"/>
</dbReference>
<dbReference type="GO" id="GO:0015074">
    <property type="term" value="P:DNA integration"/>
    <property type="evidence" value="ECO:0007669"/>
    <property type="project" value="UniProtKB-KW"/>
</dbReference>
<gene>
    <name evidence="8" type="ORF">PDESU_06351</name>
</gene>
<dbReference type="PANTHER" id="PTHR30349:SF64">
    <property type="entry name" value="PROPHAGE INTEGRASE INTD-RELATED"/>
    <property type="match status" value="1"/>
</dbReference>
<comment type="similarity">
    <text evidence="1">Belongs to the 'phage' integrase family.</text>
</comment>
<sequence length="432" mass="49949">MSKNKPTIKDDGYEIHAGYRIRLITTKAGKRYQVDLGRSTGKHVRQSFTSLQKARNCAFEKSNTAKNQGVKVLAFSDRQRKDAVAALEMLEPFGINLKEAAAFYIKHNQEVDHTNGTGQLLDQYYAYQKQRYEDDEIRERSYKEYKIRLSKFQADMKNLAIDTIEPSDVDDWLDKQKFKATSRDNHRRYLSGFFNWCIVQDKIKANPVQRTRKIKKPSHTPEIYTAKDVSTIMEACVDFTEEAATLKNGKKRPVRKVKVDGKFVPAERSSLIPYMALAFFVGIRPNEITRLKWKDIDLQLDEIHVNADTSKTSTARIVHIPANLKKWLIPYRGDDDAPVFPYSDTVLRSWRRAIFKDLDVKYIQDGARHSFATYYLALNTMDDTIQELGHTDTKMLFKHYRGLAKNRKNQAKAYFKIAPAKEAKIIPMTKAV</sequence>
<evidence type="ECO:0000259" key="6">
    <source>
        <dbReference type="PROSITE" id="PS51898"/>
    </source>
</evidence>
<keyword evidence="9" id="KW-1185">Reference proteome</keyword>
<dbReference type="InterPro" id="IPR010998">
    <property type="entry name" value="Integrase_recombinase_N"/>
</dbReference>
<protein>
    <recommendedName>
        <fullName evidence="10">Tyrosine recombinase XerC</fullName>
    </recommendedName>
</protein>
<reference evidence="8 9" key="1">
    <citation type="submission" date="2019-04" db="EMBL/GenBank/DDBJ databases">
        <authorList>
            <person name="Van Vliet M D."/>
        </authorList>
    </citation>
    <scope>NUCLEOTIDE SEQUENCE [LARGE SCALE GENOMIC DNA]</scope>
    <source>
        <strain evidence="8 9">F1</strain>
    </source>
</reference>
<evidence type="ECO:0000256" key="2">
    <source>
        <dbReference type="ARBA" id="ARBA00022908"/>
    </source>
</evidence>
<evidence type="ECO:0000256" key="1">
    <source>
        <dbReference type="ARBA" id="ARBA00008857"/>
    </source>
</evidence>
<dbReference type="Gene3D" id="1.10.443.10">
    <property type="entry name" value="Intergrase catalytic core"/>
    <property type="match status" value="1"/>
</dbReference>
<keyword evidence="2" id="KW-0229">DNA integration</keyword>
<dbReference type="InterPro" id="IPR044068">
    <property type="entry name" value="CB"/>
</dbReference>
<accession>A0A6C2UCX0</accession>